<feature type="domain" description="C2HC/C3H-type" evidence="7">
    <location>
        <begin position="563"/>
        <end position="592"/>
    </location>
</feature>
<dbReference type="Gene3D" id="3.30.160.60">
    <property type="entry name" value="Classic Zinc Finger"/>
    <property type="match status" value="5"/>
</dbReference>
<feature type="compositionally biased region" description="Basic and acidic residues" evidence="6">
    <location>
        <begin position="274"/>
        <end position="289"/>
    </location>
</feature>
<evidence type="ECO:0000256" key="3">
    <source>
        <dbReference type="ARBA" id="ARBA00022771"/>
    </source>
</evidence>
<feature type="compositionally biased region" description="Basic and acidic residues" evidence="6">
    <location>
        <begin position="407"/>
        <end position="428"/>
    </location>
</feature>
<keyword evidence="1" id="KW-0479">Metal-binding</keyword>
<keyword evidence="9" id="KW-1185">Reference proteome</keyword>
<feature type="compositionally biased region" description="Low complexity" evidence="6">
    <location>
        <begin position="143"/>
        <end position="169"/>
    </location>
</feature>
<feature type="region of interest" description="Disordered" evidence="6">
    <location>
        <begin position="333"/>
        <end position="378"/>
    </location>
</feature>
<accession>A0A5N5SJQ2</accession>
<feature type="region of interest" description="Disordered" evidence="6">
    <location>
        <begin position="23"/>
        <end position="227"/>
    </location>
</feature>
<keyword evidence="4" id="KW-0862">Zinc</keyword>
<feature type="compositionally biased region" description="Basic and acidic residues" evidence="6">
    <location>
        <begin position="107"/>
        <end position="130"/>
    </location>
</feature>
<dbReference type="AlphaFoldDB" id="A0A5N5SJQ2"/>
<evidence type="ECO:0000313" key="9">
    <source>
        <dbReference type="Proteomes" id="UP000326759"/>
    </source>
</evidence>
<name>A0A5N5SJQ2_9CRUS</name>
<feature type="compositionally biased region" description="Basic and acidic residues" evidence="6">
    <location>
        <begin position="241"/>
        <end position="264"/>
    </location>
</feature>
<feature type="compositionally biased region" description="Polar residues" evidence="6">
    <location>
        <begin position="357"/>
        <end position="373"/>
    </location>
</feature>
<reference evidence="8 9" key="1">
    <citation type="journal article" date="2019" name="PLoS Biol.">
        <title>Sex chromosomes control vertical transmission of feminizing Wolbachia symbionts in an isopod.</title>
        <authorList>
            <person name="Becking T."/>
            <person name="Chebbi M.A."/>
            <person name="Giraud I."/>
            <person name="Moumen B."/>
            <person name="Laverre T."/>
            <person name="Caubet Y."/>
            <person name="Peccoud J."/>
            <person name="Gilbert C."/>
            <person name="Cordaux R."/>
        </authorList>
    </citation>
    <scope>NUCLEOTIDE SEQUENCE [LARGE SCALE GENOMIC DNA]</scope>
    <source>
        <strain evidence="8">ANa2</strain>
        <tissue evidence="8">Whole body excluding digestive tract and cuticle</tissue>
    </source>
</reference>
<dbReference type="OrthoDB" id="265955at2759"/>
<comment type="caution">
    <text evidence="8">The sequence shown here is derived from an EMBL/GenBank/DDBJ whole genome shotgun (WGS) entry which is preliminary data.</text>
</comment>
<feature type="region of interest" description="Disordered" evidence="6">
    <location>
        <begin position="537"/>
        <end position="556"/>
    </location>
</feature>
<feature type="compositionally biased region" description="Polar residues" evidence="6">
    <location>
        <begin position="68"/>
        <end position="88"/>
    </location>
</feature>
<proteinExistence type="predicted"/>
<feature type="domain" description="C2HC/C3H-type" evidence="7">
    <location>
        <begin position="635"/>
        <end position="664"/>
    </location>
</feature>
<organism evidence="8 9">
    <name type="scientific">Armadillidium nasatum</name>
    <dbReference type="NCBI Taxonomy" id="96803"/>
    <lineage>
        <taxon>Eukaryota</taxon>
        <taxon>Metazoa</taxon>
        <taxon>Ecdysozoa</taxon>
        <taxon>Arthropoda</taxon>
        <taxon>Crustacea</taxon>
        <taxon>Multicrustacea</taxon>
        <taxon>Malacostraca</taxon>
        <taxon>Eumalacostraca</taxon>
        <taxon>Peracarida</taxon>
        <taxon>Isopoda</taxon>
        <taxon>Oniscidea</taxon>
        <taxon>Crinocheta</taxon>
        <taxon>Armadillidiidae</taxon>
        <taxon>Armadillidium</taxon>
    </lineage>
</organism>
<evidence type="ECO:0000313" key="8">
    <source>
        <dbReference type="EMBL" id="KAB7494291.1"/>
    </source>
</evidence>
<dbReference type="PANTHER" id="PTHR13555">
    <property type="entry name" value="C2H2 ZINC FINGER CGI-62-RELATED"/>
    <property type="match status" value="1"/>
</dbReference>
<dbReference type="Pfam" id="PF13913">
    <property type="entry name" value="zf-C2HC_2"/>
    <property type="match status" value="5"/>
</dbReference>
<feature type="compositionally biased region" description="Basic and acidic residues" evidence="6">
    <location>
        <begin position="171"/>
        <end position="183"/>
    </location>
</feature>
<sequence>MGPPGFSECYICKREFGSKSLEFHEPQCLSRWRRDNKALPKNERQKSPSPPPGHRLHGIEREKPTSPLPTSSRDQHTANGSKQKSPKNPKSFMERRKADRPSTATLEKPKVLDMRMRNEIDMSEMSRRMMEQLVLQKDQQKGSSDYYSSDFVSSSSSSSSSSTSSLSNSTDEEHISESESEQKKQKRPSTMRLKRPSSLIAVPVIGPSTSKALPRRGRTATMRSHLPLSQRLALAEEILGHKDKPKLPEPCHACGKEENPERFHSHPRHGSKFKAKDKLSKEKLIKETSQKSISRLVVTKPKALKYKRGSIDMSALEANPVDFTPRNKAKLKNAAKKLDKGNKLKLKKGSKSKELTPRQTISQESTPKGINESQKTKLKTKADLADDFFDQEEQSKIPKRLIKKKKVTEEKEEQKSNDDDDSRYDTHSEAVVSSASKTKRSNTTTAERVSTAPLRLCYICCREFGTRSLSIHEPQCLEKWRRENERLPNHLKREEPKRPSKELSKEEWNEYAWAMSQAQLVPCENCGRTFKPDRLEVHQRGCKPPDGVAKSPEKESPKHYFKPTVVCYICGREFGSRSIGIHEPQCLQKWRNENEKLPENLQRPEPVKPETVVDEKGNIDREAMSEAAWQSHLETLVKCESCGRTFFPDRLTVHQKSCKGENGDK</sequence>
<evidence type="ECO:0000256" key="1">
    <source>
        <dbReference type="ARBA" id="ARBA00022723"/>
    </source>
</evidence>
<dbReference type="InterPro" id="IPR026319">
    <property type="entry name" value="ZC2HC1A/B-like"/>
</dbReference>
<evidence type="ECO:0000256" key="6">
    <source>
        <dbReference type="SAM" id="MobiDB-lite"/>
    </source>
</evidence>
<dbReference type="Proteomes" id="UP000326759">
    <property type="component" value="Unassembled WGS sequence"/>
</dbReference>
<protein>
    <submittedName>
        <fullName evidence="8">Zinc finger protein</fullName>
    </submittedName>
</protein>
<dbReference type="PANTHER" id="PTHR13555:SF68">
    <property type="entry name" value="ZINC FINGER PROTEIN 474"/>
    <property type="match status" value="1"/>
</dbReference>
<feature type="compositionally biased region" description="Polar residues" evidence="6">
    <location>
        <begin position="431"/>
        <end position="447"/>
    </location>
</feature>
<dbReference type="EMBL" id="SEYY01024218">
    <property type="protein sequence ID" value="KAB7494291.1"/>
    <property type="molecule type" value="Genomic_DNA"/>
</dbReference>
<keyword evidence="2" id="KW-0677">Repeat</keyword>
<feature type="region of interest" description="Disordered" evidence="6">
    <location>
        <begin position="241"/>
        <end position="292"/>
    </location>
</feature>
<evidence type="ECO:0000256" key="2">
    <source>
        <dbReference type="ARBA" id="ARBA00022737"/>
    </source>
</evidence>
<dbReference type="GO" id="GO:0008270">
    <property type="term" value="F:zinc ion binding"/>
    <property type="evidence" value="ECO:0007669"/>
    <property type="project" value="UniProtKB-KW"/>
</dbReference>
<evidence type="ECO:0000259" key="7">
    <source>
        <dbReference type="PROSITE" id="PS52027"/>
    </source>
</evidence>
<dbReference type="PROSITE" id="PS52027">
    <property type="entry name" value="ZF_C2HC_C3H"/>
    <property type="match status" value="5"/>
</dbReference>
<evidence type="ECO:0000256" key="5">
    <source>
        <dbReference type="PROSITE-ProRule" id="PRU01371"/>
    </source>
</evidence>
<gene>
    <name evidence="8" type="ORF">Anas_03904</name>
</gene>
<evidence type="ECO:0000256" key="4">
    <source>
        <dbReference type="ARBA" id="ARBA00022833"/>
    </source>
</evidence>
<feature type="domain" description="C2HC/C3H-type" evidence="7">
    <location>
        <begin position="5"/>
        <end position="34"/>
    </location>
</feature>
<feature type="domain" description="C2HC/C3H-type" evidence="7">
    <location>
        <begin position="519"/>
        <end position="548"/>
    </location>
</feature>
<feature type="domain" description="C2HC/C3H-type" evidence="7">
    <location>
        <begin position="453"/>
        <end position="482"/>
    </location>
</feature>
<keyword evidence="3 5" id="KW-0863">Zinc-finger</keyword>
<feature type="compositionally biased region" description="Basic and acidic residues" evidence="6">
    <location>
        <begin position="32"/>
        <end position="46"/>
    </location>
</feature>
<feature type="compositionally biased region" description="Basic residues" evidence="6">
    <location>
        <begin position="184"/>
        <end position="195"/>
    </location>
</feature>
<feature type="region of interest" description="Disordered" evidence="6">
    <location>
        <begin position="399"/>
        <end position="447"/>
    </location>
</feature>
<dbReference type="InterPro" id="IPR049899">
    <property type="entry name" value="Znf_C2HC_C3H"/>
</dbReference>